<dbReference type="InParanoid" id="A0A165DJQ0"/>
<gene>
    <name evidence="1" type="ORF">CALCODRAFT_66474</name>
</gene>
<name>A0A165DJQ0_9BASI</name>
<keyword evidence="2" id="KW-1185">Reference proteome</keyword>
<sequence>MRIESWPSRACTSPALCCPCSCACLGHSTSSSPRSTVMGSSLVLHGSIIEQAGSGSNMCWCPLLAHLGHHNELLLAGAQCGEWRLPHGHMPNPMAHTYCSNRRRVTQACQCTGGALRHVGLVHPQHPNSVLFNHPCLVASGGAEVMKDFSTSKQHSKHDRLDTSFRTVSSTVATISRVGRWAHEAISWGGGLIVTT</sequence>
<reference evidence="1 2" key="1">
    <citation type="journal article" date="2016" name="Mol. Biol. Evol.">
        <title>Comparative Genomics of Early-Diverging Mushroom-Forming Fungi Provides Insights into the Origins of Lignocellulose Decay Capabilities.</title>
        <authorList>
            <person name="Nagy L.G."/>
            <person name="Riley R."/>
            <person name="Tritt A."/>
            <person name="Adam C."/>
            <person name="Daum C."/>
            <person name="Floudas D."/>
            <person name="Sun H."/>
            <person name="Yadav J.S."/>
            <person name="Pangilinan J."/>
            <person name="Larsson K.H."/>
            <person name="Matsuura K."/>
            <person name="Barry K."/>
            <person name="Labutti K."/>
            <person name="Kuo R."/>
            <person name="Ohm R.A."/>
            <person name="Bhattacharya S.S."/>
            <person name="Shirouzu T."/>
            <person name="Yoshinaga Y."/>
            <person name="Martin F.M."/>
            <person name="Grigoriev I.V."/>
            <person name="Hibbett D.S."/>
        </authorList>
    </citation>
    <scope>NUCLEOTIDE SEQUENCE [LARGE SCALE GENOMIC DNA]</scope>
    <source>
        <strain evidence="1 2">HHB12733</strain>
    </source>
</reference>
<proteinExistence type="predicted"/>
<accession>A0A165DJQ0</accession>
<dbReference type="EMBL" id="KV424050">
    <property type="protein sequence ID" value="KZT52958.1"/>
    <property type="molecule type" value="Genomic_DNA"/>
</dbReference>
<organism evidence="1 2">
    <name type="scientific">Calocera cornea HHB12733</name>
    <dbReference type="NCBI Taxonomy" id="1353952"/>
    <lineage>
        <taxon>Eukaryota</taxon>
        <taxon>Fungi</taxon>
        <taxon>Dikarya</taxon>
        <taxon>Basidiomycota</taxon>
        <taxon>Agaricomycotina</taxon>
        <taxon>Dacrymycetes</taxon>
        <taxon>Dacrymycetales</taxon>
        <taxon>Dacrymycetaceae</taxon>
        <taxon>Calocera</taxon>
    </lineage>
</organism>
<dbReference type="Proteomes" id="UP000076842">
    <property type="component" value="Unassembled WGS sequence"/>
</dbReference>
<dbReference type="AlphaFoldDB" id="A0A165DJQ0"/>
<evidence type="ECO:0000313" key="1">
    <source>
        <dbReference type="EMBL" id="KZT52958.1"/>
    </source>
</evidence>
<protein>
    <submittedName>
        <fullName evidence="1">Uncharacterized protein</fullName>
    </submittedName>
</protein>
<evidence type="ECO:0000313" key="2">
    <source>
        <dbReference type="Proteomes" id="UP000076842"/>
    </source>
</evidence>